<comment type="caution">
    <text evidence="2">The sequence shown here is derived from an EMBL/GenBank/DDBJ whole genome shotgun (WGS) entry which is preliminary data.</text>
</comment>
<dbReference type="EMBL" id="SRLO01001658">
    <property type="protein sequence ID" value="TNN36121.1"/>
    <property type="molecule type" value="Genomic_DNA"/>
</dbReference>
<organism evidence="2 3">
    <name type="scientific">Liparis tanakae</name>
    <name type="common">Tanaka's snailfish</name>
    <dbReference type="NCBI Taxonomy" id="230148"/>
    <lineage>
        <taxon>Eukaryota</taxon>
        <taxon>Metazoa</taxon>
        <taxon>Chordata</taxon>
        <taxon>Craniata</taxon>
        <taxon>Vertebrata</taxon>
        <taxon>Euteleostomi</taxon>
        <taxon>Actinopterygii</taxon>
        <taxon>Neopterygii</taxon>
        <taxon>Teleostei</taxon>
        <taxon>Neoteleostei</taxon>
        <taxon>Acanthomorphata</taxon>
        <taxon>Eupercaria</taxon>
        <taxon>Perciformes</taxon>
        <taxon>Cottioidei</taxon>
        <taxon>Cottales</taxon>
        <taxon>Liparidae</taxon>
        <taxon>Liparis</taxon>
    </lineage>
</organism>
<reference evidence="2 3" key="1">
    <citation type="submission" date="2019-03" db="EMBL/GenBank/DDBJ databases">
        <title>First draft genome of Liparis tanakae, snailfish: a comprehensive survey of snailfish specific genes.</title>
        <authorList>
            <person name="Kim W."/>
            <person name="Song I."/>
            <person name="Jeong J.-H."/>
            <person name="Kim D."/>
            <person name="Kim S."/>
            <person name="Ryu S."/>
            <person name="Song J.Y."/>
            <person name="Lee S.K."/>
        </authorList>
    </citation>
    <scope>NUCLEOTIDE SEQUENCE [LARGE SCALE GENOMIC DNA]</scope>
    <source>
        <tissue evidence="2">Muscle</tissue>
    </source>
</reference>
<evidence type="ECO:0000313" key="3">
    <source>
        <dbReference type="Proteomes" id="UP000314294"/>
    </source>
</evidence>
<dbReference type="AlphaFoldDB" id="A0A4Z2F5V0"/>
<feature type="region of interest" description="Disordered" evidence="1">
    <location>
        <begin position="1"/>
        <end position="30"/>
    </location>
</feature>
<dbReference type="Proteomes" id="UP000314294">
    <property type="component" value="Unassembled WGS sequence"/>
</dbReference>
<protein>
    <submittedName>
        <fullName evidence="2">Uncharacterized protein</fullName>
    </submittedName>
</protein>
<evidence type="ECO:0000256" key="1">
    <source>
        <dbReference type="SAM" id="MobiDB-lite"/>
    </source>
</evidence>
<sequence length="183" mass="20147">MELTTHSEDQCGPRNRSQGDEAKHSVQEDSFKRGGVSLPAVYRDHGKRDTGVFLPPHIQVYLKRKELSGARSCSSSSCARRRGKKVTRALQRANSVIQPPPDLEACVPDSICTPSMTDGVWHGIFLMDVGQTVVGCQCQEDLLDKYSTDLRTSTGLLTVGKTERDNTPLTPSINVSQQVFKSK</sequence>
<gene>
    <name evidence="2" type="ORF">EYF80_053710</name>
</gene>
<name>A0A4Z2F5V0_9TELE</name>
<proteinExistence type="predicted"/>
<keyword evidence="3" id="KW-1185">Reference proteome</keyword>
<accession>A0A4Z2F5V0</accession>
<evidence type="ECO:0000313" key="2">
    <source>
        <dbReference type="EMBL" id="TNN36121.1"/>
    </source>
</evidence>